<evidence type="ECO:0000313" key="2">
    <source>
        <dbReference type="Proteomes" id="UP000033092"/>
    </source>
</evidence>
<gene>
    <name evidence="1" type="ORF">MSSIH_3767</name>
</gene>
<evidence type="ECO:0000313" key="1">
    <source>
        <dbReference type="EMBL" id="AKB34457.1"/>
    </source>
</evidence>
<proteinExistence type="predicted"/>
<dbReference type="PATRIC" id="fig|1434119.4.peg.4892"/>
<dbReference type="AlphaFoldDB" id="A0A0E3PIQ9"/>
<dbReference type="Proteomes" id="UP000033092">
    <property type="component" value="Chromosome"/>
</dbReference>
<sequence>MKEIVYLSYTNLKEEEALSLCAGRFNNPLSNLIHKRGRRSKLKDRSKNRCTNKVKGNVKDLHLKISSKYDVPNYAGDDSQNIAYDELPLIIG</sequence>
<protein>
    <submittedName>
        <fullName evidence="1">Uncharacterized protein</fullName>
    </submittedName>
</protein>
<reference evidence="1 2" key="1">
    <citation type="submission" date="2014-07" db="EMBL/GenBank/DDBJ databases">
        <title>Methanogenic archaea and the global carbon cycle.</title>
        <authorList>
            <person name="Henriksen J.R."/>
            <person name="Luke J."/>
            <person name="Reinhart S."/>
            <person name="Benedict M.N."/>
            <person name="Youngblut N.D."/>
            <person name="Metcalf M.E."/>
            <person name="Whitaker R.J."/>
            <person name="Metcalf W.W."/>
        </authorList>
    </citation>
    <scope>NUCLEOTIDE SEQUENCE [LARGE SCALE GENOMIC DNA]</scope>
    <source>
        <strain evidence="1 2">HI350</strain>
    </source>
</reference>
<accession>A0A0E3PIQ9</accession>
<name>A0A0E3PIQ9_9EURY</name>
<dbReference type="GeneID" id="41607962"/>
<dbReference type="EMBL" id="CP009507">
    <property type="protein sequence ID" value="AKB34457.1"/>
    <property type="molecule type" value="Genomic_DNA"/>
</dbReference>
<dbReference type="RefSeq" id="WP_148706098.1">
    <property type="nucleotide sequence ID" value="NZ_CP009507.1"/>
</dbReference>
<dbReference type="HOGENOM" id="CLU_2406413_0_0_2"/>
<organism evidence="1 2">
    <name type="scientific">Methanosarcina siciliae HI350</name>
    <dbReference type="NCBI Taxonomy" id="1434119"/>
    <lineage>
        <taxon>Archaea</taxon>
        <taxon>Methanobacteriati</taxon>
        <taxon>Methanobacteriota</taxon>
        <taxon>Stenosarchaea group</taxon>
        <taxon>Methanomicrobia</taxon>
        <taxon>Methanosarcinales</taxon>
        <taxon>Methanosarcinaceae</taxon>
        <taxon>Methanosarcina</taxon>
    </lineage>
</organism>
<dbReference type="KEGG" id="msz:MSSIH_3767"/>